<proteinExistence type="predicted"/>
<gene>
    <name evidence="1" type="ORF">OZ401_000964</name>
</gene>
<dbReference type="PANTHER" id="PTHR39441:SF1">
    <property type="entry name" value="DUF2252 DOMAIN-CONTAINING PROTEIN"/>
    <property type="match status" value="1"/>
</dbReference>
<dbReference type="Proteomes" id="UP001431572">
    <property type="component" value="Chromosome 1"/>
</dbReference>
<dbReference type="PANTHER" id="PTHR39441">
    <property type="entry name" value="DUF2252 DOMAIN-CONTAINING PROTEIN"/>
    <property type="match status" value="1"/>
</dbReference>
<accession>A0ABY9B3B0</accession>
<evidence type="ECO:0000313" key="1">
    <source>
        <dbReference type="EMBL" id="WJW67689.1"/>
    </source>
</evidence>
<evidence type="ECO:0000313" key="2">
    <source>
        <dbReference type="Proteomes" id="UP001431572"/>
    </source>
</evidence>
<dbReference type="EMBL" id="CP128399">
    <property type="protein sequence ID" value="WJW67689.1"/>
    <property type="molecule type" value="Genomic_DNA"/>
</dbReference>
<name>A0ABY9B3B0_9CHLR</name>
<dbReference type="RefSeq" id="WP_341469581.1">
    <property type="nucleotide sequence ID" value="NZ_CP128399.1"/>
</dbReference>
<sequence length="406" mass="46346">MNMQDTSVIERIKSFNKNRNPELLSLKYERMSQDAFSFFRGTCHLFYEDLPTETPLNEAPATWICGDLHFENFGSYKGDNKLVYFDLNDFDEAMLAPCIWDMARFITSIMVASHSLGIDRVGSLELSSDVLKTYRNTLSTGRISTIERDTATGMVKELLLSLKNRSRREFLDSRTQIVKQNRKLIIDPKRTLQVAPEERTRITSFMEKWALKQSEPNFFKLLDMAKRIAGNSSLGIERYVLLVEGEGSQHRNYLLDLKFEGVSSLQPYLKLAQPNWANQAVRVATIQKRVQGTPPALLQAVAIGEKSYLMRELQPTQDRVNLTLCNGKLRRLEKVANQMVQLVAWGQLRSGGRQGSASADEMIEFAASNKWVKPLLEYATAYALKVQSDYAIYKIAYNQGDFKFSN</sequence>
<dbReference type="InterPro" id="IPR018721">
    <property type="entry name" value="DUF2252"/>
</dbReference>
<reference evidence="1" key="1">
    <citation type="journal article" date="2024" name="Nature">
        <title>Anoxygenic phototroph of the Chloroflexota uses a type I reaction centre.</title>
        <authorList>
            <person name="Tsuji J.M."/>
            <person name="Shaw N.A."/>
            <person name="Nagashima S."/>
            <person name="Venkiteswaran J.J."/>
            <person name="Schiff S.L."/>
            <person name="Watanabe T."/>
            <person name="Fukui M."/>
            <person name="Hanada S."/>
            <person name="Tank M."/>
            <person name="Neufeld J.D."/>
        </authorList>
    </citation>
    <scope>NUCLEOTIDE SEQUENCE</scope>
    <source>
        <strain evidence="1">L227-S17</strain>
    </source>
</reference>
<keyword evidence="2" id="KW-1185">Reference proteome</keyword>
<protein>
    <submittedName>
        <fullName evidence="1">DUF2252 domain-containing protein</fullName>
    </submittedName>
</protein>
<dbReference type="Pfam" id="PF10009">
    <property type="entry name" value="DUF2252"/>
    <property type="match status" value="1"/>
</dbReference>
<organism evidence="1 2">
    <name type="scientific">Candidatus Chlorohelix allophototropha</name>
    <dbReference type="NCBI Taxonomy" id="3003348"/>
    <lineage>
        <taxon>Bacteria</taxon>
        <taxon>Bacillati</taxon>
        <taxon>Chloroflexota</taxon>
        <taxon>Chloroflexia</taxon>
        <taxon>Candidatus Chloroheliales</taxon>
        <taxon>Candidatus Chloroheliaceae</taxon>
        <taxon>Candidatus Chlorohelix</taxon>
    </lineage>
</organism>